<organism evidence="1 2">
    <name type="scientific">Rhizoctonia solani AG-3 Rhs1AP</name>
    <dbReference type="NCBI Taxonomy" id="1086054"/>
    <lineage>
        <taxon>Eukaryota</taxon>
        <taxon>Fungi</taxon>
        <taxon>Dikarya</taxon>
        <taxon>Basidiomycota</taxon>
        <taxon>Agaricomycotina</taxon>
        <taxon>Agaricomycetes</taxon>
        <taxon>Cantharellales</taxon>
        <taxon>Ceratobasidiaceae</taxon>
        <taxon>Rhizoctonia</taxon>
    </lineage>
</organism>
<reference evidence="2" key="1">
    <citation type="journal article" date="2014" name="Genome Announc.">
        <title>Draft genome sequence of the plant-pathogenic soil fungus Rhizoctonia solani anastomosis group 3 strain Rhs1AP.</title>
        <authorList>
            <person name="Cubeta M.A."/>
            <person name="Thomas E."/>
            <person name="Dean R.A."/>
            <person name="Jabaji S."/>
            <person name="Neate S.M."/>
            <person name="Tavantzis S."/>
            <person name="Toda T."/>
            <person name="Vilgalys R."/>
            <person name="Bharathan N."/>
            <person name="Fedorova-Abrams N."/>
            <person name="Pakala S.B."/>
            <person name="Pakala S.M."/>
            <person name="Zafar N."/>
            <person name="Joardar V."/>
            <person name="Losada L."/>
            <person name="Nierman W.C."/>
        </authorList>
    </citation>
    <scope>NUCLEOTIDE SEQUENCE [LARGE SCALE GENOMIC DNA]</scope>
    <source>
        <strain evidence="2">AG-3</strain>
    </source>
</reference>
<dbReference type="OrthoDB" id="3159295at2759"/>
<sequence length="383" mass="43804">MSLFPVRILHQMTTVYHLLHYLWNVIFRRQSTTPEPSSMHMNSTIPRRCVLPVEIIVYIIDEAVAPAAHSPPIPLNHTSFQPLVTPKSSFETIRGLSSTNHWIGARVLARWFRIMVVRDVRDWDIVMKMQISIHVMELRVFSQALAEPVATDVFMRFPNLHTALIDAHNDFVLHTQTPSDGSQSIGHYRLVAPQLPSTLRRLWITNAHGPDVRVIQNACVQCPQLEDLWIERCTLFSPRLLPDLETGVQPVHMDDPPTDDTKQHSLAAELRPLRHLKRLHMGLYLTPTEALAAHRIHHSNMNIHGPLWEPDCQSCFEEFGSDTREAEESAATVLGYEVPSLEEMSWSSFHSINKAGRSIFEIIRQSNGEVVCRRQADKLVDRE</sequence>
<evidence type="ECO:0000313" key="2">
    <source>
        <dbReference type="Proteomes" id="UP000030108"/>
    </source>
</evidence>
<proteinExistence type="predicted"/>
<protein>
    <recommendedName>
        <fullName evidence="3">F-box-like domain protein</fullName>
    </recommendedName>
</protein>
<name>X8JRA8_9AGAM</name>
<gene>
    <name evidence="1" type="ORF">RSOL_473540</name>
</gene>
<comment type="caution">
    <text evidence="1">The sequence shown here is derived from an EMBL/GenBank/DDBJ whole genome shotgun (WGS) entry which is preliminary data.</text>
</comment>
<evidence type="ECO:0000313" key="1">
    <source>
        <dbReference type="EMBL" id="EUC66257.1"/>
    </source>
</evidence>
<accession>X8JRA8</accession>
<dbReference type="Proteomes" id="UP000030108">
    <property type="component" value="Unassembled WGS sequence"/>
</dbReference>
<evidence type="ECO:0008006" key="3">
    <source>
        <dbReference type="Google" id="ProtNLM"/>
    </source>
</evidence>
<dbReference type="EMBL" id="JATN01000309">
    <property type="protein sequence ID" value="EUC66257.1"/>
    <property type="molecule type" value="Genomic_DNA"/>
</dbReference>
<feature type="non-terminal residue" evidence="1">
    <location>
        <position position="383"/>
    </location>
</feature>
<dbReference type="AlphaFoldDB" id="X8JRA8"/>